<dbReference type="Pfam" id="PF06821">
    <property type="entry name" value="Ser_hydrolase"/>
    <property type="match status" value="1"/>
</dbReference>
<sequence length="174" mass="18823">MSTVLILPGHGNSGAGHWQTEWERLHPECTRVMQVDWESPDCIDWFECLEKAVSSQQGDVVFAAHSLGCLLVAHWAERTEHTIKGAVLVAPPDPQSVAFPSQSVNFSALTSRPFAFPSVVVASTNDVYGSFEFATQCATTWGSALVNLGDRGHINSDSGLGAWPEGWALLAGWL</sequence>
<dbReference type="GO" id="GO:0016787">
    <property type="term" value="F:hydrolase activity"/>
    <property type="evidence" value="ECO:0007669"/>
    <property type="project" value="InterPro"/>
</dbReference>
<dbReference type="RefSeq" id="WP_114563464.1">
    <property type="nucleotide sequence ID" value="NZ_CP031124.1"/>
</dbReference>
<name>A0A345DDE4_9BURK</name>
<dbReference type="Proteomes" id="UP000252182">
    <property type="component" value="Chromosome"/>
</dbReference>
<reference evidence="2" key="1">
    <citation type="submission" date="2018-07" db="EMBL/GenBank/DDBJ databases">
        <authorList>
            <person name="Kim H."/>
        </authorList>
    </citation>
    <scope>NUCLEOTIDE SEQUENCE [LARGE SCALE GENOMIC DNA]</scope>
    <source>
        <strain evidence="2">F02</strain>
    </source>
</reference>
<proteinExistence type="predicted"/>
<gene>
    <name evidence="1" type="ORF">DTO96_102136</name>
</gene>
<dbReference type="AlphaFoldDB" id="A0A345DDE4"/>
<evidence type="ECO:0008006" key="3">
    <source>
        <dbReference type="Google" id="ProtNLM"/>
    </source>
</evidence>
<dbReference type="SUPFAM" id="SSF53474">
    <property type="entry name" value="alpha/beta-Hydrolases"/>
    <property type="match status" value="1"/>
</dbReference>
<organism evidence="1 2">
    <name type="scientific">Ephemeroptericola cinctiostellae</name>
    <dbReference type="NCBI Taxonomy" id="2268024"/>
    <lineage>
        <taxon>Bacteria</taxon>
        <taxon>Pseudomonadati</taxon>
        <taxon>Pseudomonadota</taxon>
        <taxon>Betaproteobacteria</taxon>
        <taxon>Burkholderiales</taxon>
        <taxon>Burkholderiaceae</taxon>
        <taxon>Ephemeroptericola</taxon>
    </lineage>
</organism>
<evidence type="ECO:0000313" key="1">
    <source>
        <dbReference type="EMBL" id="AXF86382.1"/>
    </source>
</evidence>
<dbReference type="Gene3D" id="3.40.50.1820">
    <property type="entry name" value="alpha/beta hydrolase"/>
    <property type="match status" value="1"/>
</dbReference>
<dbReference type="KEGG" id="hyf:DTO96_102136"/>
<keyword evidence="2" id="KW-1185">Reference proteome</keyword>
<dbReference type="EMBL" id="CP031124">
    <property type="protein sequence ID" value="AXF86382.1"/>
    <property type="molecule type" value="Genomic_DNA"/>
</dbReference>
<dbReference type="InterPro" id="IPR010662">
    <property type="entry name" value="RBBP9/YdeN"/>
</dbReference>
<dbReference type="OrthoDB" id="9804993at2"/>
<protein>
    <recommendedName>
        <fullName evidence="3">Hydrolase YdeN</fullName>
    </recommendedName>
</protein>
<dbReference type="InterPro" id="IPR029058">
    <property type="entry name" value="AB_hydrolase_fold"/>
</dbReference>
<evidence type="ECO:0000313" key="2">
    <source>
        <dbReference type="Proteomes" id="UP000252182"/>
    </source>
</evidence>
<accession>A0A345DDE4</accession>